<protein>
    <submittedName>
        <fullName evidence="3">Polysaccharide deacetylase</fullName>
    </submittedName>
</protein>
<dbReference type="Gene3D" id="3.20.20.370">
    <property type="entry name" value="Glycoside hydrolase/deacetylase"/>
    <property type="match status" value="1"/>
</dbReference>
<dbReference type="AlphaFoldDB" id="A0A0H3ADA6"/>
<evidence type="ECO:0000313" key="3">
    <source>
        <dbReference type="EMBL" id="ABM29858.1"/>
    </source>
</evidence>
<feature type="region of interest" description="Disordered" evidence="1">
    <location>
        <begin position="109"/>
        <end position="149"/>
    </location>
</feature>
<dbReference type="InterPro" id="IPR002509">
    <property type="entry name" value="NODB_dom"/>
</dbReference>
<dbReference type="PROSITE" id="PS51677">
    <property type="entry name" value="NODB"/>
    <property type="match status" value="1"/>
</dbReference>
<dbReference type="InterPro" id="IPR011330">
    <property type="entry name" value="Glyco_hydro/deAcase_b/a-brl"/>
</dbReference>
<evidence type="ECO:0000313" key="4">
    <source>
        <dbReference type="Proteomes" id="UP000009173"/>
    </source>
</evidence>
<dbReference type="PANTHER" id="PTHR10587">
    <property type="entry name" value="GLYCOSYL TRANSFERASE-RELATED"/>
    <property type="match status" value="1"/>
</dbReference>
<dbReference type="PANTHER" id="PTHR10587:SF134">
    <property type="entry name" value="SECRETED PROTEIN"/>
    <property type="match status" value="1"/>
</dbReference>
<dbReference type="GO" id="GO:0016810">
    <property type="term" value="F:hydrolase activity, acting on carbon-nitrogen (but not peptide) bonds"/>
    <property type="evidence" value="ECO:0007669"/>
    <property type="project" value="InterPro"/>
</dbReference>
<dbReference type="GO" id="GO:0005975">
    <property type="term" value="P:carbohydrate metabolic process"/>
    <property type="evidence" value="ECO:0007669"/>
    <property type="project" value="InterPro"/>
</dbReference>
<dbReference type="SUPFAM" id="SSF88713">
    <property type="entry name" value="Glycoside hydrolase/deacetylase"/>
    <property type="match status" value="1"/>
</dbReference>
<dbReference type="KEGG" id="dvl:Dvul_2847"/>
<evidence type="ECO:0000259" key="2">
    <source>
        <dbReference type="PROSITE" id="PS51677"/>
    </source>
</evidence>
<dbReference type="HOGENOM" id="CLU_021264_4_0_7"/>
<evidence type="ECO:0000256" key="1">
    <source>
        <dbReference type="SAM" id="MobiDB-lite"/>
    </source>
</evidence>
<gene>
    <name evidence="3" type="ordered locus">Dvul_2847</name>
</gene>
<dbReference type="InterPro" id="IPR050248">
    <property type="entry name" value="Polysacc_deacetylase_ArnD"/>
</dbReference>
<dbReference type="EMBL" id="CP000527">
    <property type="protein sequence ID" value="ABM29858.1"/>
    <property type="molecule type" value="Genomic_DNA"/>
</dbReference>
<dbReference type="CDD" id="cd10955">
    <property type="entry name" value="CE4_BH0857_like"/>
    <property type="match status" value="1"/>
</dbReference>
<name>A0A0H3ADA6_NITV4</name>
<sequence>MPIVGWISMRFRSLCDDVTQAGFVRRGFSLAGAVALGLWVSCIAAPSYGLAADGSDLRGGKRGASVAEDPMVSLDALSARLEARFGGQRPTAWGERLPGVLTHLPATALRATPSPTGDDSLARQRGATPAQGLATPHRGVASGQQVPTSGQLADTAGAQVMALTLDACGGGYDAGIITMLRRLRIPATLFVTGRWIREHPDAFADLAADPLFEMADHGERHRPASVTGRSAYGIRGTVSVRELVEEVELPARAILAATGRRPAFFRPGTAFCDDVAVQVVGALGMTVAGYTVAADAGATLPAPAVRRNVEAAPSGAILLCHMNRPSSGTREGLAQALPVLLQRGVRFVTLSAGVVAGL</sequence>
<proteinExistence type="predicted"/>
<dbReference type="Proteomes" id="UP000009173">
    <property type="component" value="Chromosome"/>
</dbReference>
<accession>A0A0H3ADA6</accession>
<reference evidence="4" key="1">
    <citation type="journal article" date="2009" name="Environ. Microbiol.">
        <title>Contribution of mobile genetic elements to Desulfovibrio vulgaris genome plasticity.</title>
        <authorList>
            <person name="Walker C.B."/>
            <person name="Stolyar S."/>
            <person name="Chivian D."/>
            <person name="Pinel N."/>
            <person name="Gabster J.A."/>
            <person name="Dehal P.S."/>
            <person name="He Z."/>
            <person name="Yang Z.K."/>
            <person name="Yen H.C."/>
            <person name="Zhou J."/>
            <person name="Wall J.D."/>
            <person name="Hazen T.C."/>
            <person name="Arkin A.P."/>
            <person name="Stahl D.A."/>
        </authorList>
    </citation>
    <scope>NUCLEOTIDE SEQUENCE [LARGE SCALE GENOMIC DNA]</scope>
    <source>
        <strain evidence="4">DP4</strain>
    </source>
</reference>
<dbReference type="Pfam" id="PF01522">
    <property type="entry name" value="Polysacc_deac_1"/>
    <property type="match status" value="1"/>
</dbReference>
<feature type="domain" description="NodB homology" evidence="2">
    <location>
        <begin position="159"/>
        <end position="348"/>
    </location>
</feature>
<organism evidence="3 4">
    <name type="scientific">Nitratidesulfovibrio vulgaris (strain DP4)</name>
    <name type="common">Desulfovibrio vulgaris</name>
    <dbReference type="NCBI Taxonomy" id="391774"/>
    <lineage>
        <taxon>Bacteria</taxon>
        <taxon>Pseudomonadati</taxon>
        <taxon>Thermodesulfobacteriota</taxon>
        <taxon>Desulfovibrionia</taxon>
        <taxon>Desulfovibrionales</taxon>
        <taxon>Desulfovibrionaceae</taxon>
        <taxon>Nitratidesulfovibrio</taxon>
    </lineage>
</organism>